<reference evidence="7 8" key="1">
    <citation type="journal article" date="2016" name="Nat. Commun.">
        <title>Thousands of microbial genomes shed light on interconnected biogeochemical processes in an aquifer system.</title>
        <authorList>
            <person name="Anantharaman K."/>
            <person name="Brown C.T."/>
            <person name="Hug L.A."/>
            <person name="Sharon I."/>
            <person name="Castelle C.J."/>
            <person name="Probst A.J."/>
            <person name="Thomas B.C."/>
            <person name="Singh A."/>
            <person name="Wilkins M.J."/>
            <person name="Karaoz U."/>
            <person name="Brodie E.L."/>
            <person name="Williams K.H."/>
            <person name="Hubbard S.S."/>
            <person name="Banfield J.F."/>
        </authorList>
    </citation>
    <scope>NUCLEOTIDE SEQUENCE [LARGE SCALE GENOMIC DNA]</scope>
</reference>
<sequence>MPEAENILHHSMEEKRIVIAGAGFGGLTTALAMSKDPAIARHGYDLVLIDRHPHHLYTAGLYEAAAVSRHFARDEYLASSVCIPLADIIRALPIRFVQGTLAGVDVRNRRVTLDSQGTLSYDYLVLALGAETNYFDIPGLKEYSAPLKTANDAVALRNKIEGIAKSKHSLSIVIGGAGATGVELAAELVNFLCVLEREKNPRAPACRTTVMLLEASRDILPGFDAHAVRRITRRLRHLGVIVKTGIPIIAASKDDITLKSGERVPYDVLVWTGGIKGPHILKTLKLPLSPKGTLVVDPGLRVMQTDGRVFAIGDNAWVAHPRTKRPIPATAQVAEQEARHVAKAISRAVRGKPIRRFRTMKKYPFVLAVGRKYAYADLLVMRFAGRIGWCVKQLIQLRYFLFILPWPRAATLWWRNMMLYHSND</sequence>
<dbReference type="PRINTS" id="PR00368">
    <property type="entry name" value="FADPNR"/>
</dbReference>
<comment type="cofactor">
    <cofactor evidence="1">
        <name>FAD</name>
        <dbReference type="ChEBI" id="CHEBI:57692"/>
    </cofactor>
</comment>
<gene>
    <name evidence="7" type="ORF">A3C92_00940</name>
</gene>
<dbReference type="InterPro" id="IPR036188">
    <property type="entry name" value="FAD/NAD-bd_sf"/>
</dbReference>
<dbReference type="GO" id="GO:0019646">
    <property type="term" value="P:aerobic electron transport chain"/>
    <property type="evidence" value="ECO:0007669"/>
    <property type="project" value="TreeGrafter"/>
</dbReference>
<dbReference type="GO" id="GO:0003955">
    <property type="term" value="F:NAD(P)H dehydrogenase (quinone) activity"/>
    <property type="evidence" value="ECO:0007669"/>
    <property type="project" value="TreeGrafter"/>
</dbReference>
<keyword evidence="4" id="KW-0274">FAD</keyword>
<evidence type="ECO:0000313" key="8">
    <source>
        <dbReference type="Proteomes" id="UP000177177"/>
    </source>
</evidence>
<dbReference type="SUPFAM" id="SSF51905">
    <property type="entry name" value="FAD/NAD(P)-binding domain"/>
    <property type="match status" value="1"/>
</dbReference>
<protein>
    <recommendedName>
        <fullName evidence="6">FAD/NAD(P)-binding domain-containing protein</fullName>
    </recommendedName>
</protein>
<comment type="similarity">
    <text evidence="2">Belongs to the NADH dehydrogenase family.</text>
</comment>
<dbReference type="Pfam" id="PF07992">
    <property type="entry name" value="Pyr_redox_2"/>
    <property type="match status" value="1"/>
</dbReference>
<accession>A0A1G2KTP1</accession>
<keyword evidence="5" id="KW-0560">Oxidoreductase</keyword>
<dbReference type="InterPro" id="IPR023753">
    <property type="entry name" value="FAD/NAD-binding_dom"/>
</dbReference>
<evidence type="ECO:0000256" key="4">
    <source>
        <dbReference type="ARBA" id="ARBA00022827"/>
    </source>
</evidence>
<evidence type="ECO:0000256" key="2">
    <source>
        <dbReference type="ARBA" id="ARBA00005272"/>
    </source>
</evidence>
<dbReference type="Proteomes" id="UP000177177">
    <property type="component" value="Unassembled WGS sequence"/>
</dbReference>
<name>A0A1G2KTP1_9BACT</name>
<evidence type="ECO:0000256" key="5">
    <source>
        <dbReference type="ARBA" id="ARBA00023002"/>
    </source>
</evidence>
<proteinExistence type="inferred from homology"/>
<evidence type="ECO:0000256" key="1">
    <source>
        <dbReference type="ARBA" id="ARBA00001974"/>
    </source>
</evidence>
<evidence type="ECO:0000313" key="7">
    <source>
        <dbReference type="EMBL" id="OHA02807.1"/>
    </source>
</evidence>
<comment type="caution">
    <text evidence="7">The sequence shown here is derived from an EMBL/GenBank/DDBJ whole genome shotgun (WGS) entry which is preliminary data.</text>
</comment>
<dbReference type="PANTHER" id="PTHR42913:SF3">
    <property type="entry name" value="64 KDA MITOCHONDRIAL NADH DEHYDROGENASE (EUROFUNG)"/>
    <property type="match status" value="1"/>
</dbReference>
<dbReference type="Gene3D" id="3.50.50.100">
    <property type="match status" value="1"/>
</dbReference>
<dbReference type="InterPro" id="IPR051169">
    <property type="entry name" value="NADH-Q_oxidoreductase"/>
</dbReference>
<dbReference type="AlphaFoldDB" id="A0A1G2KTP1"/>
<dbReference type="PANTHER" id="PTHR42913">
    <property type="entry name" value="APOPTOSIS-INDUCING FACTOR 1"/>
    <property type="match status" value="1"/>
</dbReference>
<evidence type="ECO:0000259" key="6">
    <source>
        <dbReference type="Pfam" id="PF07992"/>
    </source>
</evidence>
<keyword evidence="3" id="KW-0285">Flavoprotein</keyword>
<feature type="domain" description="FAD/NAD(P)-binding" evidence="6">
    <location>
        <begin position="16"/>
        <end position="338"/>
    </location>
</feature>
<dbReference type="EMBL" id="MHQN01000031">
    <property type="protein sequence ID" value="OHA02807.1"/>
    <property type="molecule type" value="Genomic_DNA"/>
</dbReference>
<evidence type="ECO:0000256" key="3">
    <source>
        <dbReference type="ARBA" id="ARBA00022630"/>
    </source>
</evidence>
<organism evidence="7 8">
    <name type="scientific">Candidatus Sungbacteria bacterium RIFCSPHIGHO2_02_FULL_53_17</name>
    <dbReference type="NCBI Taxonomy" id="1802275"/>
    <lineage>
        <taxon>Bacteria</taxon>
        <taxon>Candidatus Sungiibacteriota</taxon>
    </lineage>
</organism>